<name>A0A6G9YZD8_9NOCA</name>
<organism evidence="2 3">
    <name type="scientific">Nocardia terpenica</name>
    <dbReference type="NCBI Taxonomy" id="455432"/>
    <lineage>
        <taxon>Bacteria</taxon>
        <taxon>Bacillati</taxon>
        <taxon>Actinomycetota</taxon>
        <taxon>Actinomycetes</taxon>
        <taxon>Mycobacteriales</taxon>
        <taxon>Nocardiaceae</taxon>
        <taxon>Nocardia</taxon>
    </lineage>
</organism>
<feature type="region of interest" description="Disordered" evidence="1">
    <location>
        <begin position="1"/>
        <end position="25"/>
    </location>
</feature>
<accession>A0A6G9YZD8</accession>
<gene>
    <name evidence="2" type="ORF">F6W96_09970</name>
</gene>
<dbReference type="RefSeq" id="WP_167485899.1">
    <property type="nucleotide sequence ID" value="NZ_CP046173.1"/>
</dbReference>
<dbReference type="Proteomes" id="UP000500953">
    <property type="component" value="Chromosome"/>
</dbReference>
<evidence type="ECO:0000313" key="3">
    <source>
        <dbReference type="Proteomes" id="UP000500953"/>
    </source>
</evidence>
<protein>
    <submittedName>
        <fullName evidence="2">Uncharacterized protein</fullName>
    </submittedName>
</protein>
<reference evidence="2 3" key="1">
    <citation type="journal article" date="2019" name="ACS Chem. Biol.">
        <title>Identification and Mobilization of a Cryptic Antibiotic Biosynthesis Gene Locus from a Human-Pathogenic Nocardia Isolate.</title>
        <authorList>
            <person name="Herisse M."/>
            <person name="Ishida K."/>
            <person name="Porter J.L."/>
            <person name="Howden B."/>
            <person name="Hertweck C."/>
            <person name="Stinear T.P."/>
            <person name="Pidot S.J."/>
        </authorList>
    </citation>
    <scope>NUCLEOTIDE SEQUENCE [LARGE SCALE GENOMIC DNA]</scope>
    <source>
        <strain evidence="2 3">AUSMDU00012715</strain>
    </source>
</reference>
<sequence length="53" mass="6098">MTQGRSKGQRRSISRREHIDLANPRPDMLKLTFNIDADGHEYPSDLLDLTESD</sequence>
<evidence type="ECO:0000313" key="2">
    <source>
        <dbReference type="EMBL" id="QIS18572.1"/>
    </source>
</evidence>
<evidence type="ECO:0000256" key="1">
    <source>
        <dbReference type="SAM" id="MobiDB-lite"/>
    </source>
</evidence>
<dbReference type="EMBL" id="CP046173">
    <property type="protein sequence ID" value="QIS18572.1"/>
    <property type="molecule type" value="Genomic_DNA"/>
</dbReference>
<dbReference type="AlphaFoldDB" id="A0A6G9YZD8"/>
<proteinExistence type="predicted"/>